<name>A0A815PAI1_9BILA</name>
<dbReference type="Proteomes" id="UP000663860">
    <property type="component" value="Unassembled WGS sequence"/>
</dbReference>
<dbReference type="InterPro" id="IPR009779">
    <property type="entry name" value="SSR3"/>
</dbReference>
<feature type="transmembrane region" description="Helical" evidence="1">
    <location>
        <begin position="131"/>
        <end position="154"/>
    </location>
</feature>
<dbReference type="GO" id="GO:0016020">
    <property type="term" value="C:membrane"/>
    <property type="evidence" value="ECO:0007669"/>
    <property type="project" value="InterPro"/>
</dbReference>
<feature type="transmembrane region" description="Helical" evidence="1">
    <location>
        <begin position="160"/>
        <end position="178"/>
    </location>
</feature>
<reference evidence="4" key="1">
    <citation type="submission" date="2021-02" db="EMBL/GenBank/DDBJ databases">
        <authorList>
            <person name="Nowell W R."/>
        </authorList>
    </citation>
    <scope>NUCLEOTIDE SEQUENCE</scope>
</reference>
<dbReference type="EMBL" id="CAJNOE010001736">
    <property type="protein sequence ID" value="CAF1446623.1"/>
    <property type="molecule type" value="Genomic_DNA"/>
</dbReference>
<keyword evidence="1" id="KW-0812">Transmembrane</keyword>
<accession>A0A815PAI1</accession>
<feature type="transmembrane region" description="Helical" evidence="1">
    <location>
        <begin position="100"/>
        <end position="119"/>
    </location>
</feature>
<gene>
    <name evidence="4" type="ORF">IZO911_LOCUS42117</name>
</gene>
<dbReference type="SUPFAM" id="SSF57302">
    <property type="entry name" value="Snake toxin-like"/>
    <property type="match status" value="1"/>
</dbReference>
<evidence type="ECO:0000256" key="1">
    <source>
        <dbReference type="SAM" id="Phobius"/>
    </source>
</evidence>
<evidence type="ECO:0000313" key="5">
    <source>
        <dbReference type="Proteomes" id="UP000663860"/>
    </source>
</evidence>
<comment type="caution">
    <text evidence="4">The sequence shown here is derived from an EMBL/GenBank/DDBJ whole genome shotgun (WGS) entry which is preliminary data.</text>
</comment>
<dbReference type="InterPro" id="IPR035076">
    <property type="entry name" value="Toxin/TOLIP"/>
</dbReference>
<evidence type="ECO:0000259" key="3">
    <source>
        <dbReference type="Pfam" id="PF00087"/>
    </source>
</evidence>
<proteinExistence type="predicted"/>
<feature type="signal peptide" evidence="2">
    <location>
        <begin position="1"/>
        <end position="24"/>
    </location>
</feature>
<protein>
    <recommendedName>
        <fullName evidence="3">Snake toxin/toxin-like domain-containing protein</fullName>
    </recommendedName>
</protein>
<dbReference type="Pfam" id="PF07074">
    <property type="entry name" value="TRAP-gamma"/>
    <property type="match status" value="1"/>
</dbReference>
<feature type="chain" id="PRO_5032345633" description="Snake toxin/toxin-like domain-containing protein" evidence="2">
    <location>
        <begin position="25"/>
        <end position="182"/>
    </location>
</feature>
<dbReference type="AlphaFoldDB" id="A0A815PAI1"/>
<sequence>MKSAIKMLSIILILLALSFSVTNAALSCYSCTDCGTSWDISKTTVVATSGSSDYCRKTVTGNTVTKDYASSCTPANILGNGIFCCQTDLCNSGSKQSITMMNLGFLTASIWAIYHYIILARKNEVADFEATTFSIFYNNAFYLVCLIVLSFFVFKNFSPTVNYLFSVGLSTAMVFLFSTGEK</sequence>
<feature type="domain" description="Snake toxin/toxin-like" evidence="3">
    <location>
        <begin position="26"/>
        <end position="91"/>
    </location>
</feature>
<keyword evidence="1" id="KW-1133">Transmembrane helix</keyword>
<dbReference type="Pfam" id="PF00087">
    <property type="entry name" value="Toxin_TOLIP"/>
    <property type="match status" value="1"/>
</dbReference>
<dbReference type="PROSITE" id="PS51257">
    <property type="entry name" value="PROKAR_LIPOPROTEIN"/>
    <property type="match status" value="1"/>
</dbReference>
<dbReference type="GO" id="GO:0006614">
    <property type="term" value="P:SRP-dependent cotranslational protein targeting to membrane"/>
    <property type="evidence" value="ECO:0007669"/>
    <property type="project" value="InterPro"/>
</dbReference>
<evidence type="ECO:0000256" key="2">
    <source>
        <dbReference type="SAM" id="SignalP"/>
    </source>
</evidence>
<keyword evidence="2" id="KW-0732">Signal</keyword>
<dbReference type="InterPro" id="IPR045860">
    <property type="entry name" value="Snake_toxin-like_sf"/>
</dbReference>
<keyword evidence="1" id="KW-0472">Membrane</keyword>
<evidence type="ECO:0000313" key="4">
    <source>
        <dbReference type="EMBL" id="CAF1446623.1"/>
    </source>
</evidence>
<organism evidence="4 5">
    <name type="scientific">Adineta steineri</name>
    <dbReference type="NCBI Taxonomy" id="433720"/>
    <lineage>
        <taxon>Eukaryota</taxon>
        <taxon>Metazoa</taxon>
        <taxon>Spiralia</taxon>
        <taxon>Gnathifera</taxon>
        <taxon>Rotifera</taxon>
        <taxon>Eurotatoria</taxon>
        <taxon>Bdelloidea</taxon>
        <taxon>Adinetida</taxon>
        <taxon>Adinetidae</taxon>
        <taxon>Adineta</taxon>
    </lineage>
</organism>